<keyword evidence="4" id="KW-1185">Reference proteome</keyword>
<comment type="similarity">
    <text evidence="1">Belongs to the UDP-N-acetylglucosamine 2-epimerase family.</text>
</comment>
<proteinExistence type="inferred from homology"/>
<evidence type="ECO:0000256" key="1">
    <source>
        <dbReference type="RuleBase" id="RU003513"/>
    </source>
</evidence>
<dbReference type="SUPFAM" id="SSF53756">
    <property type="entry name" value="UDP-Glycosyltransferase/glycogen phosphorylase"/>
    <property type="match status" value="1"/>
</dbReference>
<evidence type="ECO:0000313" key="4">
    <source>
        <dbReference type="Proteomes" id="UP001163739"/>
    </source>
</evidence>
<reference evidence="3" key="1">
    <citation type="submission" date="2022-06" db="EMBL/GenBank/DDBJ databases">
        <title>Alkalimarinus sp. nov., isolated from gut of a Alitta virens.</title>
        <authorList>
            <person name="Yang A.I."/>
            <person name="Shin N.-R."/>
        </authorList>
    </citation>
    <scope>NUCLEOTIDE SEQUENCE</scope>
    <source>
        <strain evidence="3">A2M4</strain>
    </source>
</reference>
<dbReference type="Proteomes" id="UP001163739">
    <property type="component" value="Chromosome"/>
</dbReference>
<dbReference type="GO" id="GO:0008761">
    <property type="term" value="F:UDP-N-acetylglucosamine 2-epimerase activity"/>
    <property type="evidence" value="ECO:0007669"/>
    <property type="project" value="UniProtKB-EC"/>
</dbReference>
<dbReference type="CDD" id="cd03786">
    <property type="entry name" value="GTB_UDP-GlcNAc_2-Epimerase"/>
    <property type="match status" value="1"/>
</dbReference>
<accession>A0ABY6MZG9</accession>
<evidence type="ECO:0000259" key="2">
    <source>
        <dbReference type="Pfam" id="PF02350"/>
    </source>
</evidence>
<dbReference type="InterPro" id="IPR029767">
    <property type="entry name" value="WecB-like"/>
</dbReference>
<gene>
    <name evidence="3" type="primary">wecB</name>
    <name evidence="3" type="ORF">NKI27_13895</name>
</gene>
<feature type="domain" description="UDP-N-acetylglucosamine 2-epimerase" evidence="2">
    <location>
        <begin position="28"/>
        <end position="360"/>
    </location>
</feature>
<dbReference type="EMBL" id="CP100390">
    <property type="protein sequence ID" value="UZE95152.1"/>
    <property type="molecule type" value="Genomic_DNA"/>
</dbReference>
<keyword evidence="1 3" id="KW-0413">Isomerase</keyword>
<dbReference type="NCBIfam" id="TIGR00236">
    <property type="entry name" value="wecB"/>
    <property type="match status" value="1"/>
</dbReference>
<evidence type="ECO:0000313" key="3">
    <source>
        <dbReference type="EMBL" id="UZE95152.1"/>
    </source>
</evidence>
<name>A0ABY6MZG9_9ALTE</name>
<dbReference type="Gene3D" id="3.40.50.2000">
    <property type="entry name" value="Glycogen Phosphorylase B"/>
    <property type="match status" value="2"/>
</dbReference>
<dbReference type="RefSeq" id="WP_265046641.1">
    <property type="nucleotide sequence ID" value="NZ_CP100390.1"/>
</dbReference>
<organism evidence="3 4">
    <name type="scientific">Alkalimarinus alittae</name>
    <dbReference type="NCBI Taxonomy" id="2961619"/>
    <lineage>
        <taxon>Bacteria</taxon>
        <taxon>Pseudomonadati</taxon>
        <taxon>Pseudomonadota</taxon>
        <taxon>Gammaproteobacteria</taxon>
        <taxon>Alteromonadales</taxon>
        <taxon>Alteromonadaceae</taxon>
        <taxon>Alkalimarinus</taxon>
    </lineage>
</organism>
<sequence length="365" mass="40398">MSLKILTVIGARPQFIKAATISRKVALTRNISEHIIHTGQHYDENMSGIFFDELDIPTPDVNLNIGSGLHGEQTAKMLIGIEQEIIKQKPSCVLVYGDTNSTLAGTLAATKLNTPVCHVEAGLRSFNRNMPEEMNRILTDHASDTLFAPTKNAVNQLRKEGVLSNNIILSGDVMFDAALYYSSKAEASSTIMESNHLTKNNYILATVHRAENTDNLERLTRIMSELKALAQHIKVVMPIHPRTLKFLSDCNISAQNILLLEPTGYLDMIKLERNSKLIITDSGGVQKEAFFHKKPCITLRTETEWVELVEAGHNVLFPPISDNTGSLTESVQSLTSNSQHSFSNSLYGDGHSAQLILSEINQRYG</sequence>
<dbReference type="InterPro" id="IPR003331">
    <property type="entry name" value="UDP_GlcNAc_Epimerase_2_dom"/>
</dbReference>
<protein>
    <submittedName>
        <fullName evidence="3">UDP-N-acetylglucosamine 2-epimerase (Non-hydrolyzing)</fullName>
        <ecNumber evidence="3">5.1.3.14</ecNumber>
    </submittedName>
</protein>
<dbReference type="PANTHER" id="PTHR43174">
    <property type="entry name" value="UDP-N-ACETYLGLUCOSAMINE 2-EPIMERASE"/>
    <property type="match status" value="1"/>
</dbReference>
<dbReference type="PANTHER" id="PTHR43174:SF1">
    <property type="entry name" value="UDP-N-ACETYLGLUCOSAMINE 2-EPIMERASE"/>
    <property type="match status" value="1"/>
</dbReference>
<dbReference type="EC" id="5.1.3.14" evidence="3"/>
<dbReference type="Pfam" id="PF02350">
    <property type="entry name" value="Epimerase_2"/>
    <property type="match status" value="1"/>
</dbReference>